<dbReference type="InterPro" id="IPR023395">
    <property type="entry name" value="MCP_dom_sf"/>
</dbReference>
<comment type="caution">
    <text evidence="10">The sequence shown here is derived from an EMBL/GenBank/DDBJ whole genome shotgun (WGS) entry which is preliminary data.</text>
</comment>
<dbReference type="InterPro" id="IPR002067">
    <property type="entry name" value="MCP"/>
</dbReference>
<protein>
    <submittedName>
        <fullName evidence="10">Mitochondrial uncoupling protein 2-like protein</fullName>
    </submittedName>
</protein>
<name>A0A443SCD0_9ACAR</name>
<dbReference type="GO" id="GO:0055085">
    <property type="term" value="P:transmembrane transport"/>
    <property type="evidence" value="ECO:0007669"/>
    <property type="project" value="InterPro"/>
</dbReference>
<keyword evidence="6" id="KW-1133">Transmembrane helix</keyword>
<feature type="repeat" description="Solcar" evidence="8">
    <location>
        <begin position="219"/>
        <end position="304"/>
    </location>
</feature>
<comment type="similarity">
    <text evidence="2 9">Belongs to the mitochondrial carrier (TC 2.A.29) family.</text>
</comment>
<evidence type="ECO:0000256" key="8">
    <source>
        <dbReference type="PROSITE-ProRule" id="PRU00282"/>
    </source>
</evidence>
<sequence length="338" mass="37014">MDEVKREPSVGQKMFCAGLAACVADLFTFPFDVAKVRLQILGENSKQKASVKVSSVKTMPKGLLGTLSFIHRTEGIRGLYGGIVPGLQRQCVFASIRIGIYDSIKNFYSSQLNLGDSTTSIMCVRIMSGITSGAIAISFAQPTDVVKVRMQAQSRLIGSSSQYTSSLSAYRQIYKSEGVGGLWKGILPNMTRNATVNAAELVCYDTIKDLLIKYDILRDGLCCHFTSAFGAGFIATIVASPIDVVKTRFMNSAGNQYSGVLHCAKCLFMEGGFLGFYKGFTPSFMRLGTWNICMFVTFEQLKKLMTKDFSDTKALFSSQQILQIASRNEVIPATNITH</sequence>
<keyword evidence="11" id="KW-1185">Reference proteome</keyword>
<dbReference type="VEuPathDB" id="VectorBase:LDEU006830"/>
<dbReference type="PRINTS" id="PR00784">
    <property type="entry name" value="MTUNCOUPLING"/>
</dbReference>
<evidence type="ECO:0000256" key="4">
    <source>
        <dbReference type="ARBA" id="ARBA00022692"/>
    </source>
</evidence>
<evidence type="ECO:0000256" key="1">
    <source>
        <dbReference type="ARBA" id="ARBA00004141"/>
    </source>
</evidence>
<proteinExistence type="inferred from homology"/>
<dbReference type="Gene3D" id="1.50.40.10">
    <property type="entry name" value="Mitochondrial carrier domain"/>
    <property type="match status" value="1"/>
</dbReference>
<dbReference type="PANTHER" id="PTHR45618">
    <property type="entry name" value="MITOCHONDRIAL DICARBOXYLATE CARRIER-RELATED"/>
    <property type="match status" value="1"/>
</dbReference>
<feature type="repeat" description="Solcar" evidence="8">
    <location>
        <begin position="12"/>
        <end position="107"/>
    </location>
</feature>
<keyword evidence="4 8" id="KW-0812">Transmembrane</keyword>
<dbReference type="STRING" id="299467.A0A443SCD0"/>
<dbReference type="AlphaFoldDB" id="A0A443SCD0"/>
<dbReference type="Proteomes" id="UP000288716">
    <property type="component" value="Unassembled WGS sequence"/>
</dbReference>
<dbReference type="GO" id="GO:0016020">
    <property type="term" value="C:membrane"/>
    <property type="evidence" value="ECO:0007669"/>
    <property type="project" value="UniProtKB-SubCell"/>
</dbReference>
<evidence type="ECO:0000313" key="10">
    <source>
        <dbReference type="EMBL" id="RWS25208.1"/>
    </source>
</evidence>
<dbReference type="OrthoDB" id="756301at2759"/>
<dbReference type="SUPFAM" id="SSF103506">
    <property type="entry name" value="Mitochondrial carrier"/>
    <property type="match status" value="1"/>
</dbReference>
<dbReference type="EMBL" id="NCKV01003954">
    <property type="protein sequence ID" value="RWS25208.1"/>
    <property type="molecule type" value="Genomic_DNA"/>
</dbReference>
<evidence type="ECO:0000256" key="5">
    <source>
        <dbReference type="ARBA" id="ARBA00022737"/>
    </source>
</evidence>
<comment type="subcellular location">
    <subcellularLocation>
        <location evidence="1">Membrane</location>
        <topology evidence="1">Multi-pass membrane protein</topology>
    </subcellularLocation>
</comment>
<evidence type="ECO:0000256" key="6">
    <source>
        <dbReference type="ARBA" id="ARBA00022989"/>
    </source>
</evidence>
<evidence type="ECO:0000256" key="3">
    <source>
        <dbReference type="ARBA" id="ARBA00022448"/>
    </source>
</evidence>
<evidence type="ECO:0000256" key="7">
    <source>
        <dbReference type="ARBA" id="ARBA00023136"/>
    </source>
</evidence>
<evidence type="ECO:0000256" key="2">
    <source>
        <dbReference type="ARBA" id="ARBA00006375"/>
    </source>
</evidence>
<dbReference type="InterPro" id="IPR050391">
    <property type="entry name" value="Mito_Metabolite_Transporter"/>
</dbReference>
<dbReference type="PROSITE" id="PS50920">
    <property type="entry name" value="SOLCAR"/>
    <property type="match status" value="3"/>
</dbReference>
<feature type="repeat" description="Solcar" evidence="8">
    <location>
        <begin position="120"/>
        <end position="210"/>
    </location>
</feature>
<evidence type="ECO:0000256" key="9">
    <source>
        <dbReference type="RuleBase" id="RU000488"/>
    </source>
</evidence>
<keyword evidence="7 8" id="KW-0472">Membrane</keyword>
<organism evidence="10 11">
    <name type="scientific">Leptotrombidium deliense</name>
    <dbReference type="NCBI Taxonomy" id="299467"/>
    <lineage>
        <taxon>Eukaryota</taxon>
        <taxon>Metazoa</taxon>
        <taxon>Ecdysozoa</taxon>
        <taxon>Arthropoda</taxon>
        <taxon>Chelicerata</taxon>
        <taxon>Arachnida</taxon>
        <taxon>Acari</taxon>
        <taxon>Acariformes</taxon>
        <taxon>Trombidiformes</taxon>
        <taxon>Prostigmata</taxon>
        <taxon>Anystina</taxon>
        <taxon>Parasitengona</taxon>
        <taxon>Trombiculoidea</taxon>
        <taxon>Trombiculidae</taxon>
        <taxon>Leptotrombidium</taxon>
    </lineage>
</organism>
<gene>
    <name evidence="10" type="ORF">B4U80_07463</name>
</gene>
<dbReference type="Pfam" id="PF00153">
    <property type="entry name" value="Mito_carr"/>
    <property type="match status" value="3"/>
</dbReference>
<keyword evidence="3 9" id="KW-0813">Transport</keyword>
<reference evidence="10 11" key="1">
    <citation type="journal article" date="2018" name="Gigascience">
        <title>Genomes of trombidid mites reveal novel predicted allergens and laterally-transferred genes associated with secondary metabolism.</title>
        <authorList>
            <person name="Dong X."/>
            <person name="Chaisiri K."/>
            <person name="Xia D."/>
            <person name="Armstrong S.D."/>
            <person name="Fang Y."/>
            <person name="Donnelly M.J."/>
            <person name="Kadowaki T."/>
            <person name="McGarry J.W."/>
            <person name="Darby A.C."/>
            <person name="Makepeace B.L."/>
        </authorList>
    </citation>
    <scope>NUCLEOTIDE SEQUENCE [LARGE SCALE GENOMIC DNA]</scope>
    <source>
        <strain evidence="10">UoL-UT</strain>
    </source>
</reference>
<keyword evidence="5" id="KW-0677">Repeat</keyword>
<evidence type="ECO:0000313" key="11">
    <source>
        <dbReference type="Proteomes" id="UP000288716"/>
    </source>
</evidence>
<accession>A0A443SCD0</accession>
<dbReference type="InterPro" id="IPR018108">
    <property type="entry name" value="MCP_transmembrane"/>
</dbReference>